<evidence type="ECO:0000313" key="4">
    <source>
        <dbReference type="Proteomes" id="UP000317178"/>
    </source>
</evidence>
<evidence type="ECO:0000256" key="1">
    <source>
        <dbReference type="SAM" id="MobiDB-lite"/>
    </source>
</evidence>
<feature type="compositionally biased region" description="Basic and acidic residues" evidence="1">
    <location>
        <begin position="148"/>
        <end position="161"/>
    </location>
</feature>
<keyword evidence="4" id="KW-1185">Reference proteome</keyword>
<evidence type="ECO:0000256" key="2">
    <source>
        <dbReference type="SAM" id="SignalP"/>
    </source>
</evidence>
<dbReference type="RefSeq" id="WP_231742860.1">
    <property type="nucleotide sequence ID" value="NZ_CP036281.1"/>
</dbReference>
<evidence type="ECO:0000313" key="3">
    <source>
        <dbReference type="EMBL" id="QDU78804.1"/>
    </source>
</evidence>
<keyword evidence="2" id="KW-0732">Signal</keyword>
<reference evidence="3 4" key="1">
    <citation type="submission" date="2019-02" db="EMBL/GenBank/DDBJ databases">
        <title>Deep-cultivation of Planctomycetes and their phenomic and genomic characterization uncovers novel biology.</title>
        <authorList>
            <person name="Wiegand S."/>
            <person name="Jogler M."/>
            <person name="Boedeker C."/>
            <person name="Pinto D."/>
            <person name="Vollmers J."/>
            <person name="Rivas-Marin E."/>
            <person name="Kohn T."/>
            <person name="Peeters S.H."/>
            <person name="Heuer A."/>
            <person name="Rast P."/>
            <person name="Oberbeckmann S."/>
            <person name="Bunk B."/>
            <person name="Jeske O."/>
            <person name="Meyerdierks A."/>
            <person name="Storesund J.E."/>
            <person name="Kallscheuer N."/>
            <person name="Luecker S."/>
            <person name="Lage O.M."/>
            <person name="Pohl T."/>
            <person name="Merkel B.J."/>
            <person name="Hornburger P."/>
            <person name="Mueller R.-W."/>
            <person name="Bruemmer F."/>
            <person name="Labrenz M."/>
            <person name="Spormann A.M."/>
            <person name="Op den Camp H."/>
            <person name="Overmann J."/>
            <person name="Amann R."/>
            <person name="Jetten M.S.M."/>
            <person name="Mascher T."/>
            <person name="Medema M.H."/>
            <person name="Devos D.P."/>
            <person name="Kaster A.-K."/>
            <person name="Ovreas L."/>
            <person name="Rohde M."/>
            <person name="Galperin M.Y."/>
            <person name="Jogler C."/>
        </authorList>
    </citation>
    <scope>NUCLEOTIDE SEQUENCE [LARGE SCALE GENOMIC DNA]</scope>
    <source>
        <strain evidence="3 4">Pla110</strain>
    </source>
</reference>
<protein>
    <recommendedName>
        <fullName evidence="5">CehA/McbA family metallohydrolase</fullName>
    </recommendedName>
</protein>
<dbReference type="KEGG" id="plon:Pla110_05080"/>
<gene>
    <name evidence="3" type="ORF">Pla110_05080</name>
</gene>
<feature type="chain" id="PRO_5021761846" description="CehA/McbA family metallohydrolase" evidence="2">
    <location>
        <begin position="26"/>
        <end position="794"/>
    </location>
</feature>
<feature type="signal peptide" evidence="2">
    <location>
        <begin position="1"/>
        <end position="25"/>
    </location>
</feature>
<accession>A0A518CI03</accession>
<sequence length="794" mass="89033" precursor="true">MRSRQLLWGLLFCFQFLGSPSILRAADPAEGLAIIDYVEKQPFVAATKRLVEALEYVGTPLSEAELQKLEAAYKNKDARGAVMEIQQILDPHTLIGVKINAESRVSVSTGPAPKELIEQGWRTFLVKVNNDAGITPKLVPESPNDQPVYERGRGSRERPQTDQDLVDPETIPDRFLSVEMFDKQPLMPKLSGLAVEYRIMQLNSRDAGKREAKIGFNVGQGTQDIGFRNEVSVLFTCLPATKVTFDVKDTDGKPCLASFVIKDDQGRVYPNPARRLAPDFFFHDQIYRGDGESVPLPPGNYSVTYQRGPEYLIQTKQVEVKAGVKEQTEKFELNRWTYAAKRNWYSGDHHVHAAGCSHYDSPTEGVTPADMMRHILGEDLNVGCVLTWGPCWYTQKQFFEGKTNELSTEDYLMRYDVEVSGFPSSHAGHLCLLQLAEDDYPGTEVLEDWPTWTVPVLKWGKEQGGVVGYSHSGWGLALPDYDDRGRRIPNKKGKAADKLPDYAMPPFDGIGANEYIVAVNEGVCDFISAVDTPSVWELNIWYHTLNCGYRTVISGETDFPCIYGDKVGLGRIYVKLDEDQPLNFANWVHGLKDGRSYCTDGLSHVYDFQVNGTPVGEAGESGHLSEVALAKPGEVEVKFDVTALLQAEQPNEESERIRGKRLDEKPYWHLERARIDESRKVPVEVIVNGYPVHSQEIEADGEINSITVPVEIKHSSWVAVRIFPSVHTNAVFIKVGDQPIRASRRSAEWCREAVDVCWESKKGRFRESEMEAADAAYQRAREAYDKIIADAVAE</sequence>
<organism evidence="3 4">
    <name type="scientific">Polystyrenella longa</name>
    <dbReference type="NCBI Taxonomy" id="2528007"/>
    <lineage>
        <taxon>Bacteria</taxon>
        <taxon>Pseudomonadati</taxon>
        <taxon>Planctomycetota</taxon>
        <taxon>Planctomycetia</taxon>
        <taxon>Planctomycetales</taxon>
        <taxon>Planctomycetaceae</taxon>
        <taxon>Polystyrenella</taxon>
    </lineage>
</organism>
<dbReference type="Proteomes" id="UP000317178">
    <property type="component" value="Chromosome"/>
</dbReference>
<evidence type="ECO:0008006" key="5">
    <source>
        <dbReference type="Google" id="ProtNLM"/>
    </source>
</evidence>
<dbReference type="EMBL" id="CP036281">
    <property type="protein sequence ID" value="QDU78804.1"/>
    <property type="molecule type" value="Genomic_DNA"/>
</dbReference>
<dbReference type="NCBIfam" id="NF038032">
    <property type="entry name" value="CehA_McbA_metalo"/>
    <property type="match status" value="1"/>
</dbReference>
<name>A0A518CI03_9PLAN</name>
<feature type="region of interest" description="Disordered" evidence="1">
    <location>
        <begin position="135"/>
        <end position="167"/>
    </location>
</feature>
<dbReference type="AlphaFoldDB" id="A0A518CI03"/>
<proteinExistence type="predicted"/>